<reference evidence="3" key="1">
    <citation type="submission" date="2016-02" db="EMBL/GenBank/DDBJ databases">
        <title>Draft genome sequence of Microdochium bolleyi, a fungal endophyte of beachgrass.</title>
        <authorList>
            <consortium name="DOE Joint Genome Institute"/>
            <person name="David A.S."/>
            <person name="May G."/>
            <person name="Haridas S."/>
            <person name="Lim J."/>
            <person name="Wang M."/>
            <person name="Labutti K."/>
            <person name="Lipzen A."/>
            <person name="Barry K."/>
            <person name="Grigoriev I.V."/>
        </authorList>
    </citation>
    <scope>NUCLEOTIDE SEQUENCE [LARGE SCALE GENOMIC DNA]</scope>
    <source>
        <strain evidence="3">J235TASD1</strain>
    </source>
</reference>
<evidence type="ECO:0000313" key="2">
    <source>
        <dbReference type="EMBL" id="KXJ92692.1"/>
    </source>
</evidence>
<dbReference type="STRING" id="196109.A0A136J6B2"/>
<feature type="region of interest" description="Disordered" evidence="1">
    <location>
        <begin position="46"/>
        <end position="96"/>
    </location>
</feature>
<name>A0A136J6B2_9PEZI</name>
<dbReference type="AlphaFoldDB" id="A0A136J6B2"/>
<evidence type="ECO:0000256" key="1">
    <source>
        <dbReference type="SAM" id="MobiDB-lite"/>
    </source>
</evidence>
<accession>A0A136J6B2</accession>
<evidence type="ECO:0000313" key="3">
    <source>
        <dbReference type="Proteomes" id="UP000070501"/>
    </source>
</evidence>
<keyword evidence="3" id="KW-1185">Reference proteome</keyword>
<dbReference type="Proteomes" id="UP000070501">
    <property type="component" value="Unassembled WGS sequence"/>
</dbReference>
<dbReference type="InParanoid" id="A0A136J6B2"/>
<protein>
    <submittedName>
        <fullName evidence="2">Uncharacterized protein</fullName>
    </submittedName>
</protein>
<dbReference type="OrthoDB" id="10619404at2759"/>
<dbReference type="EMBL" id="KQ964248">
    <property type="protein sequence ID" value="KXJ92692.1"/>
    <property type="molecule type" value="Genomic_DNA"/>
</dbReference>
<sequence>MRFADILIDLASVAQASRGVAARHWELRARQIDQYSRTSSIVRSLRNQQQAAYREDGRETASMAGNSNTAAPGSSAPSAEATVQPAVAAEDASVKV</sequence>
<proteinExistence type="predicted"/>
<organism evidence="2 3">
    <name type="scientific">Microdochium bolleyi</name>
    <dbReference type="NCBI Taxonomy" id="196109"/>
    <lineage>
        <taxon>Eukaryota</taxon>
        <taxon>Fungi</taxon>
        <taxon>Dikarya</taxon>
        <taxon>Ascomycota</taxon>
        <taxon>Pezizomycotina</taxon>
        <taxon>Sordariomycetes</taxon>
        <taxon>Xylariomycetidae</taxon>
        <taxon>Xylariales</taxon>
        <taxon>Microdochiaceae</taxon>
        <taxon>Microdochium</taxon>
    </lineage>
</organism>
<feature type="compositionally biased region" description="Low complexity" evidence="1">
    <location>
        <begin position="64"/>
        <end position="82"/>
    </location>
</feature>
<feature type="non-terminal residue" evidence="2">
    <location>
        <position position="96"/>
    </location>
</feature>
<gene>
    <name evidence="2" type="ORF">Micbo1qcDRAFT_160462</name>
</gene>